<dbReference type="InterPro" id="IPR052922">
    <property type="entry name" value="Cytidylate_Kinase-2"/>
</dbReference>
<dbReference type="EMBL" id="VINQ01000008">
    <property type="protein sequence ID" value="KAA0914680.1"/>
    <property type="molecule type" value="Genomic_DNA"/>
</dbReference>
<dbReference type="InterPro" id="IPR027417">
    <property type="entry name" value="P-loop_NTPase"/>
</dbReference>
<protein>
    <submittedName>
        <fullName evidence="1">Adenylate kinase</fullName>
    </submittedName>
</protein>
<dbReference type="PANTHER" id="PTHR37816:SF2">
    <property type="entry name" value="DNA TOPOLOGY MODULATION PROTEIN FLAR-RELATED PROTEIN"/>
    <property type="match status" value="1"/>
</dbReference>
<reference evidence="1 2" key="1">
    <citation type="submission" date="2019-07" db="EMBL/GenBank/DDBJ databases">
        <title>Aquicoccus porphyridii gen. nov., sp. nov., isolated from a small marine red alga, Porphyridium marinum.</title>
        <authorList>
            <person name="Liu L."/>
        </authorList>
    </citation>
    <scope>NUCLEOTIDE SEQUENCE [LARGE SCALE GENOMIC DNA]</scope>
    <source>
        <strain evidence="1 2">L1 8-17</strain>
    </source>
</reference>
<dbReference type="PANTHER" id="PTHR37816">
    <property type="entry name" value="YALI0E33011P"/>
    <property type="match status" value="1"/>
</dbReference>
<dbReference type="Proteomes" id="UP000325291">
    <property type="component" value="Unassembled WGS sequence"/>
</dbReference>
<dbReference type="GO" id="GO:0016301">
    <property type="term" value="F:kinase activity"/>
    <property type="evidence" value="ECO:0007669"/>
    <property type="project" value="UniProtKB-KW"/>
</dbReference>
<sequence length="185" mass="20442">MPHSVSNRLYIFGASGSGTTTLGEHVAAREGLVHVDCDDHYWAPVDPPFSVKRAPSERVASMSEALGSDGWVLTGACNGWGGELIDQADLIVFVALPTPVRLKRLLAREQKRYGDRIKEGGDMHQIHKDFLDWARGYDNPDFQGRNLAAHEKWLGEQVKPICRIDGEQPLQQSINAVISSLRLLG</sequence>
<evidence type="ECO:0000313" key="1">
    <source>
        <dbReference type="EMBL" id="KAA0914680.1"/>
    </source>
</evidence>
<dbReference type="RefSeq" id="WP_111366651.1">
    <property type="nucleotide sequence ID" value="NZ_VINQ01000008.1"/>
</dbReference>
<organism evidence="1 2">
    <name type="scientific">Aquicoccus porphyridii</name>
    <dbReference type="NCBI Taxonomy" id="1852029"/>
    <lineage>
        <taxon>Bacteria</taxon>
        <taxon>Pseudomonadati</taxon>
        <taxon>Pseudomonadota</taxon>
        <taxon>Alphaproteobacteria</taxon>
        <taxon>Rhodobacterales</taxon>
        <taxon>Paracoccaceae</taxon>
        <taxon>Aquicoccus</taxon>
    </lineage>
</organism>
<proteinExistence type="predicted"/>
<comment type="caution">
    <text evidence="1">The sequence shown here is derived from an EMBL/GenBank/DDBJ whole genome shotgun (WGS) entry which is preliminary data.</text>
</comment>
<keyword evidence="1" id="KW-0808">Transferase</keyword>
<dbReference type="AlphaFoldDB" id="A0A5A9ZC46"/>
<dbReference type="SUPFAM" id="SSF52540">
    <property type="entry name" value="P-loop containing nucleoside triphosphate hydrolases"/>
    <property type="match status" value="1"/>
</dbReference>
<evidence type="ECO:0000313" key="2">
    <source>
        <dbReference type="Proteomes" id="UP000325291"/>
    </source>
</evidence>
<keyword evidence="2" id="KW-1185">Reference proteome</keyword>
<gene>
    <name evidence="1" type="ORF">FLO80_11770</name>
</gene>
<keyword evidence="1" id="KW-0418">Kinase</keyword>
<dbReference type="NCBIfam" id="NF004861">
    <property type="entry name" value="PRK06217.1"/>
    <property type="match status" value="1"/>
</dbReference>
<name>A0A5A9ZC46_9RHOB</name>
<accession>A0A5A9ZC46</accession>
<dbReference type="Gene3D" id="3.40.50.300">
    <property type="entry name" value="P-loop containing nucleotide triphosphate hydrolases"/>
    <property type="match status" value="1"/>
</dbReference>